<proteinExistence type="inferred from homology"/>
<dbReference type="SUPFAM" id="SSF53335">
    <property type="entry name" value="S-adenosyl-L-methionine-dependent methyltransferases"/>
    <property type="match status" value="1"/>
</dbReference>
<dbReference type="InterPro" id="IPR004538">
    <property type="entry name" value="Hemolysin_A/TlyA"/>
</dbReference>
<comment type="similarity">
    <text evidence="2">Belongs to the TlyA family.</text>
</comment>
<dbReference type="Gene3D" id="3.10.290.10">
    <property type="entry name" value="RNA-binding S4 domain"/>
    <property type="match status" value="1"/>
</dbReference>
<dbReference type="Pfam" id="PF01479">
    <property type="entry name" value="S4"/>
    <property type="match status" value="1"/>
</dbReference>
<keyword evidence="5" id="KW-0489">Methyltransferase</keyword>
<dbReference type="PANTHER" id="PTHR32319:SF0">
    <property type="entry name" value="BACTERIAL HEMOLYSIN-LIKE PROTEIN"/>
    <property type="match status" value="1"/>
</dbReference>
<dbReference type="Proteomes" id="UP001219037">
    <property type="component" value="Chromosome"/>
</dbReference>
<accession>A0ABY8H390</accession>
<dbReference type="RefSeq" id="WP_278156465.1">
    <property type="nucleotide sequence ID" value="NZ_CP121252.1"/>
</dbReference>
<dbReference type="PIRSF" id="PIRSF005578">
    <property type="entry name" value="TlyA"/>
    <property type="match status" value="1"/>
</dbReference>
<dbReference type="Pfam" id="PF01728">
    <property type="entry name" value="FtsJ"/>
    <property type="match status" value="1"/>
</dbReference>
<dbReference type="SUPFAM" id="SSF55174">
    <property type="entry name" value="Alpha-L RNA-binding motif"/>
    <property type="match status" value="1"/>
</dbReference>
<dbReference type="CDD" id="cd02440">
    <property type="entry name" value="AdoMet_MTases"/>
    <property type="match status" value="1"/>
</dbReference>
<dbReference type="SMART" id="SM00363">
    <property type="entry name" value="S4"/>
    <property type="match status" value="1"/>
</dbReference>
<name>A0ABY8H390_9MICC</name>
<keyword evidence="5" id="KW-0808">Transferase</keyword>
<dbReference type="InterPro" id="IPR029063">
    <property type="entry name" value="SAM-dependent_MTases_sf"/>
</dbReference>
<evidence type="ECO:0000313" key="6">
    <source>
        <dbReference type="Proteomes" id="UP001219037"/>
    </source>
</evidence>
<evidence type="ECO:0000256" key="3">
    <source>
        <dbReference type="PROSITE-ProRule" id="PRU00182"/>
    </source>
</evidence>
<protein>
    <submittedName>
        <fullName evidence="5">TlyA family RNA methyltransferase</fullName>
    </submittedName>
</protein>
<dbReference type="InterPro" id="IPR002942">
    <property type="entry name" value="S4_RNA-bd"/>
</dbReference>
<evidence type="ECO:0000256" key="2">
    <source>
        <dbReference type="ARBA" id="ARBA00029460"/>
    </source>
</evidence>
<dbReference type="PROSITE" id="PS50889">
    <property type="entry name" value="S4"/>
    <property type="match status" value="1"/>
</dbReference>
<keyword evidence="6" id="KW-1185">Reference proteome</keyword>
<evidence type="ECO:0000313" key="5">
    <source>
        <dbReference type="EMBL" id="WFP15589.1"/>
    </source>
</evidence>
<reference evidence="5 6" key="1">
    <citation type="submission" date="2023-04" db="EMBL/GenBank/DDBJ databases">
        <title>Funneling lignin-derived compounds into biodiesel using alkali-halophilic Citricoccus sp. P2.</title>
        <authorList>
            <person name="Luo C.-B."/>
        </authorList>
    </citation>
    <scope>NUCLEOTIDE SEQUENCE [LARGE SCALE GENOMIC DNA]</scope>
    <source>
        <strain evidence="5 6">P2</strain>
    </source>
</reference>
<evidence type="ECO:0000256" key="1">
    <source>
        <dbReference type="ARBA" id="ARBA00022884"/>
    </source>
</evidence>
<organism evidence="5 6">
    <name type="scientific">Citricoccus muralis</name>
    <dbReference type="NCBI Taxonomy" id="169134"/>
    <lineage>
        <taxon>Bacteria</taxon>
        <taxon>Bacillati</taxon>
        <taxon>Actinomycetota</taxon>
        <taxon>Actinomycetes</taxon>
        <taxon>Micrococcales</taxon>
        <taxon>Micrococcaceae</taxon>
        <taxon>Citricoccus</taxon>
    </lineage>
</organism>
<dbReference type="PANTHER" id="PTHR32319">
    <property type="entry name" value="BACTERIAL HEMOLYSIN-LIKE PROTEIN"/>
    <property type="match status" value="1"/>
</dbReference>
<gene>
    <name evidence="5" type="ORF">P8192_09240</name>
</gene>
<dbReference type="CDD" id="cd00165">
    <property type="entry name" value="S4"/>
    <property type="match status" value="1"/>
</dbReference>
<feature type="domain" description="RNA-binding S4" evidence="4">
    <location>
        <begin position="3"/>
        <end position="68"/>
    </location>
</feature>
<dbReference type="EMBL" id="CP121252">
    <property type="protein sequence ID" value="WFP15589.1"/>
    <property type="molecule type" value="Genomic_DNA"/>
</dbReference>
<sequence>MTQRLDRVLVERGLARSRSEATDLITSGVVTIHGTTASKPSLKVADGARIELTDNQPRYVSRAGRKLAGALDVFSEIDPAGLRCLDAGASTGGFTDVLLRRGAQRVLAVDVGHDQLVDSLRNDERVDVYEGLNIRDITPDSVGGPVDLVVSDLSFISLQLVVEPLAGMCRGDADLVLMIKPQFEVGRRALPRTGVVTDPAARQGAVRGVIQAARNVGLLPVAAARSTVPGQDGNVEFFLHLRQNSAGDGSSTEAWLHAQNIDWADAGE</sequence>
<dbReference type="NCBIfam" id="TIGR00478">
    <property type="entry name" value="tly"/>
    <property type="match status" value="1"/>
</dbReference>
<dbReference type="GO" id="GO:0032259">
    <property type="term" value="P:methylation"/>
    <property type="evidence" value="ECO:0007669"/>
    <property type="project" value="UniProtKB-KW"/>
</dbReference>
<dbReference type="InterPro" id="IPR002877">
    <property type="entry name" value="RNA_MeTrfase_FtsJ_dom"/>
</dbReference>
<keyword evidence="1 3" id="KW-0694">RNA-binding</keyword>
<dbReference type="InterPro" id="IPR036986">
    <property type="entry name" value="S4_RNA-bd_sf"/>
</dbReference>
<dbReference type="InterPro" id="IPR047048">
    <property type="entry name" value="TlyA"/>
</dbReference>
<dbReference type="GO" id="GO:0008168">
    <property type="term" value="F:methyltransferase activity"/>
    <property type="evidence" value="ECO:0007669"/>
    <property type="project" value="UniProtKB-KW"/>
</dbReference>
<evidence type="ECO:0000259" key="4">
    <source>
        <dbReference type="SMART" id="SM00363"/>
    </source>
</evidence>
<dbReference type="Gene3D" id="3.40.50.150">
    <property type="entry name" value="Vaccinia Virus protein VP39"/>
    <property type="match status" value="1"/>
</dbReference>